<organism evidence="1 2">
    <name type="scientific">Saccharothrix xinjiangensis</name>
    <dbReference type="NCBI Taxonomy" id="204798"/>
    <lineage>
        <taxon>Bacteria</taxon>
        <taxon>Bacillati</taxon>
        <taxon>Actinomycetota</taxon>
        <taxon>Actinomycetes</taxon>
        <taxon>Pseudonocardiales</taxon>
        <taxon>Pseudonocardiaceae</taxon>
        <taxon>Saccharothrix</taxon>
    </lineage>
</organism>
<name>A0ABV9YB00_9PSEU</name>
<accession>A0ABV9YB00</accession>
<gene>
    <name evidence="1" type="ORF">ACFPFM_39355</name>
</gene>
<evidence type="ECO:0000313" key="2">
    <source>
        <dbReference type="Proteomes" id="UP001595833"/>
    </source>
</evidence>
<dbReference type="Proteomes" id="UP001595833">
    <property type="component" value="Unassembled WGS sequence"/>
</dbReference>
<reference evidence="2" key="1">
    <citation type="journal article" date="2019" name="Int. J. Syst. Evol. Microbiol.">
        <title>The Global Catalogue of Microorganisms (GCM) 10K type strain sequencing project: providing services to taxonomists for standard genome sequencing and annotation.</title>
        <authorList>
            <consortium name="The Broad Institute Genomics Platform"/>
            <consortium name="The Broad Institute Genome Sequencing Center for Infectious Disease"/>
            <person name="Wu L."/>
            <person name="Ma J."/>
        </authorList>
    </citation>
    <scope>NUCLEOTIDE SEQUENCE [LARGE SCALE GENOMIC DNA]</scope>
    <source>
        <strain evidence="2">KCTC 12848</strain>
    </source>
</reference>
<evidence type="ECO:0000313" key="1">
    <source>
        <dbReference type="EMBL" id="MFC5059806.1"/>
    </source>
</evidence>
<keyword evidence="2" id="KW-1185">Reference proteome</keyword>
<dbReference type="EMBL" id="JBHSJB010000049">
    <property type="protein sequence ID" value="MFC5059806.1"/>
    <property type="molecule type" value="Genomic_DNA"/>
</dbReference>
<dbReference type="RefSeq" id="WP_344038279.1">
    <property type="nucleotide sequence ID" value="NZ_BAAAKE010000010.1"/>
</dbReference>
<comment type="caution">
    <text evidence="1">The sequence shown here is derived from an EMBL/GenBank/DDBJ whole genome shotgun (WGS) entry which is preliminary data.</text>
</comment>
<proteinExistence type="predicted"/>
<protein>
    <submittedName>
        <fullName evidence="1">Uncharacterized protein</fullName>
    </submittedName>
</protein>
<sequence>MNETLVGVFEKPTTTSFLLKNKGYGAIVTGANGTCDWTHYNPTENREYLAVDIDIAEDGIGWMRRAALVKI</sequence>